<dbReference type="InterPro" id="IPR000983">
    <property type="entry name" value="Bac_GSPG_pilin"/>
</dbReference>
<dbReference type="AlphaFoldDB" id="A0A498D034"/>
<evidence type="ECO:0000313" key="3">
    <source>
        <dbReference type="EMBL" id="RLL35994.1"/>
    </source>
</evidence>
<keyword evidence="2" id="KW-0472">Membrane</keyword>
<dbReference type="EMBL" id="RCHD01000012">
    <property type="protein sequence ID" value="RLL35994.1"/>
    <property type="molecule type" value="Genomic_DNA"/>
</dbReference>
<dbReference type="Gene3D" id="3.30.700.10">
    <property type="entry name" value="Glycoprotein, Type 4 Pilin"/>
    <property type="match status" value="1"/>
</dbReference>
<dbReference type="InterPro" id="IPR045584">
    <property type="entry name" value="Pilin-like"/>
</dbReference>
<accession>A0A498D034</accession>
<protein>
    <submittedName>
        <fullName evidence="3">Prepilin-type N-terminal cleavage/methylation domain-containing protein</fullName>
    </submittedName>
</protein>
<dbReference type="RefSeq" id="WP_121594284.1">
    <property type="nucleotide sequence ID" value="NZ_RCHD01000012.1"/>
</dbReference>
<dbReference type="SUPFAM" id="SSF54523">
    <property type="entry name" value="Pili subunits"/>
    <property type="match status" value="1"/>
</dbReference>
<sequence length="195" mass="21423">MIKLRRGFTLIELMIVVVIVAIFAAIAIPSYQVYIRKAIAAKAQQEIQLLAEQLERHKGKNFSYLQFDPSYMYTDVSDKVIGYSSKMAMLNVPIDTNGSGIQYRVYIRDGSDPTKLLSSSSALGQQWVILAEANSKVNMGSGCTGCNSVQEQNYSFLLTSKGLRCKTKGKLAVSDTLTAANMKTAKPCGADSEDW</sequence>
<dbReference type="GO" id="GO:0015627">
    <property type="term" value="C:type II protein secretion system complex"/>
    <property type="evidence" value="ECO:0007669"/>
    <property type="project" value="InterPro"/>
</dbReference>
<reference evidence="3 4" key="1">
    <citation type="submission" date="2018-09" db="EMBL/GenBank/DDBJ databases">
        <title>The draft genome of Acinetobacter sp. strains.</title>
        <authorList>
            <person name="Qin J."/>
            <person name="Feng Y."/>
            <person name="Zong Z."/>
        </authorList>
    </citation>
    <scope>NUCLEOTIDE SEQUENCE [LARGE SCALE GENOMIC DNA]</scope>
    <source>
        <strain evidence="3 4">WCHAc060003</strain>
    </source>
</reference>
<organism evidence="3 4">
    <name type="scientific">Acinetobacter cumulans</name>
    <dbReference type="NCBI Taxonomy" id="2136182"/>
    <lineage>
        <taxon>Bacteria</taxon>
        <taxon>Pseudomonadati</taxon>
        <taxon>Pseudomonadota</taxon>
        <taxon>Gammaproteobacteria</taxon>
        <taxon>Moraxellales</taxon>
        <taxon>Moraxellaceae</taxon>
        <taxon>Acinetobacter</taxon>
    </lineage>
</organism>
<feature type="transmembrane region" description="Helical" evidence="2">
    <location>
        <begin position="7"/>
        <end position="28"/>
    </location>
</feature>
<dbReference type="PRINTS" id="PR00813">
    <property type="entry name" value="BCTERIALGSPG"/>
</dbReference>
<evidence type="ECO:0000256" key="2">
    <source>
        <dbReference type="SAM" id="Phobius"/>
    </source>
</evidence>
<proteinExistence type="predicted"/>
<gene>
    <name evidence="3" type="ORF">D9K80_06615</name>
</gene>
<dbReference type="PROSITE" id="PS00409">
    <property type="entry name" value="PROKAR_NTER_METHYL"/>
    <property type="match status" value="1"/>
</dbReference>
<comment type="caution">
    <text evidence="3">The sequence shown here is derived from an EMBL/GenBank/DDBJ whole genome shotgun (WGS) entry which is preliminary data.</text>
</comment>
<keyword evidence="2" id="KW-1133">Transmembrane helix</keyword>
<dbReference type="NCBIfam" id="TIGR02532">
    <property type="entry name" value="IV_pilin_GFxxxE"/>
    <property type="match status" value="1"/>
</dbReference>
<dbReference type="Proteomes" id="UP000267166">
    <property type="component" value="Unassembled WGS sequence"/>
</dbReference>
<evidence type="ECO:0000313" key="4">
    <source>
        <dbReference type="Proteomes" id="UP000267166"/>
    </source>
</evidence>
<dbReference type="GO" id="GO:0015628">
    <property type="term" value="P:protein secretion by the type II secretion system"/>
    <property type="evidence" value="ECO:0007669"/>
    <property type="project" value="InterPro"/>
</dbReference>
<evidence type="ECO:0000256" key="1">
    <source>
        <dbReference type="ARBA" id="ARBA00022481"/>
    </source>
</evidence>
<name>A0A498D034_9GAMM</name>
<keyword evidence="1" id="KW-0488">Methylation</keyword>
<dbReference type="InterPro" id="IPR012902">
    <property type="entry name" value="N_methyl_site"/>
</dbReference>
<keyword evidence="2" id="KW-0812">Transmembrane</keyword>
<dbReference type="Pfam" id="PF07963">
    <property type="entry name" value="N_methyl"/>
    <property type="match status" value="1"/>
</dbReference>